<keyword evidence="4 7" id="KW-0378">Hydrolase</keyword>
<keyword evidence="5" id="KW-0326">Glycosidase</keyword>
<dbReference type="Gene3D" id="3.20.20.300">
    <property type="entry name" value="Glycoside hydrolase, family 3, N-terminal domain"/>
    <property type="match status" value="1"/>
</dbReference>
<dbReference type="SUPFAM" id="SSF52279">
    <property type="entry name" value="Beta-D-glucan exohydrolase, C-terminal domain"/>
    <property type="match status" value="1"/>
</dbReference>
<keyword evidence="8" id="KW-1185">Reference proteome</keyword>
<feature type="domain" description="Glycoside hydrolase family 3 N-terminal" evidence="6">
    <location>
        <begin position="11"/>
        <end position="368"/>
    </location>
</feature>
<dbReference type="RefSeq" id="WP_234586311.1">
    <property type="nucleotide sequence ID" value="NZ_CAMIPG010000022.1"/>
</dbReference>
<dbReference type="PANTHER" id="PTHR30480:SF13">
    <property type="entry name" value="BETA-HEXOSAMINIDASE"/>
    <property type="match status" value="1"/>
</dbReference>
<dbReference type="EC" id="3.2.1.52" evidence="3"/>
<evidence type="ECO:0000259" key="6">
    <source>
        <dbReference type="Pfam" id="PF00933"/>
    </source>
</evidence>
<evidence type="ECO:0000256" key="3">
    <source>
        <dbReference type="ARBA" id="ARBA00012663"/>
    </source>
</evidence>
<dbReference type="InterPro" id="IPR017853">
    <property type="entry name" value="GH"/>
</dbReference>
<evidence type="ECO:0000313" key="8">
    <source>
        <dbReference type="Proteomes" id="UP001056873"/>
    </source>
</evidence>
<dbReference type="InterPro" id="IPR036881">
    <property type="entry name" value="Glyco_hydro_3_C_sf"/>
</dbReference>
<dbReference type="EMBL" id="CP074347">
    <property type="protein sequence ID" value="USV00309.1"/>
    <property type="molecule type" value="Genomic_DNA"/>
</dbReference>
<dbReference type="GO" id="GO:0016787">
    <property type="term" value="F:hydrolase activity"/>
    <property type="evidence" value="ECO:0007669"/>
    <property type="project" value="UniProtKB-KW"/>
</dbReference>
<comment type="catalytic activity">
    <reaction evidence="1">
        <text>Hydrolysis of terminal non-reducing N-acetyl-D-hexosamine residues in N-acetyl-beta-D-hexosaminides.</text>
        <dbReference type="EC" id="3.2.1.52"/>
    </reaction>
</comment>
<dbReference type="GeneID" id="75024350"/>
<dbReference type="InterPro" id="IPR050226">
    <property type="entry name" value="NagZ_Beta-hexosaminidase"/>
</dbReference>
<comment type="similarity">
    <text evidence="2">Belongs to the glycosyl hydrolase 3 family.</text>
</comment>
<evidence type="ECO:0000256" key="5">
    <source>
        <dbReference type="ARBA" id="ARBA00023295"/>
    </source>
</evidence>
<dbReference type="Gene3D" id="3.40.50.1700">
    <property type="entry name" value="Glycoside hydrolase family 3 C-terminal domain"/>
    <property type="match status" value="1"/>
</dbReference>
<evidence type="ECO:0000256" key="4">
    <source>
        <dbReference type="ARBA" id="ARBA00022801"/>
    </source>
</evidence>
<dbReference type="Pfam" id="PF00933">
    <property type="entry name" value="Glyco_hydro_3"/>
    <property type="match status" value="1"/>
</dbReference>
<dbReference type="PANTHER" id="PTHR30480">
    <property type="entry name" value="BETA-HEXOSAMINIDASE-RELATED"/>
    <property type="match status" value="1"/>
</dbReference>
<organism evidence="7 8">
    <name type="scientific">Serratia entomophila</name>
    <dbReference type="NCBI Taxonomy" id="42906"/>
    <lineage>
        <taxon>Bacteria</taxon>
        <taxon>Pseudomonadati</taxon>
        <taxon>Pseudomonadota</taxon>
        <taxon>Gammaproteobacteria</taxon>
        <taxon>Enterobacterales</taxon>
        <taxon>Yersiniaceae</taxon>
        <taxon>Serratia</taxon>
    </lineage>
</organism>
<accession>A0ABY5CR54</accession>
<dbReference type="Proteomes" id="UP001056873">
    <property type="component" value="Chromosome"/>
</dbReference>
<evidence type="ECO:0000256" key="2">
    <source>
        <dbReference type="ARBA" id="ARBA00005336"/>
    </source>
</evidence>
<dbReference type="InterPro" id="IPR019800">
    <property type="entry name" value="Glyco_hydro_3_AS"/>
</dbReference>
<dbReference type="InterPro" id="IPR001764">
    <property type="entry name" value="Glyco_hydro_3_N"/>
</dbReference>
<reference evidence="7" key="1">
    <citation type="journal article" date="2022" name="BMC Genomics">
        <title>Genome sequence of the entomopathogenic Serratia entomophila isolate 626 and characterisation of the species specific itaconate degradation pathway.</title>
        <authorList>
            <person name="Vaughan A.L."/>
            <person name="Altermann E."/>
            <person name="Glare T.R."/>
            <person name="Hurst M.R.H."/>
        </authorList>
    </citation>
    <scope>NUCLEOTIDE SEQUENCE</scope>
    <source>
        <strain evidence="7">626</strain>
    </source>
</reference>
<dbReference type="SUPFAM" id="SSF51445">
    <property type="entry name" value="(Trans)glycosidases"/>
    <property type="match status" value="1"/>
</dbReference>
<dbReference type="InterPro" id="IPR036962">
    <property type="entry name" value="Glyco_hydro_3_N_sf"/>
</dbReference>
<evidence type="ECO:0000256" key="1">
    <source>
        <dbReference type="ARBA" id="ARBA00001231"/>
    </source>
</evidence>
<dbReference type="PROSITE" id="PS00775">
    <property type="entry name" value="GLYCOSYL_HYDROL_F3"/>
    <property type="match status" value="1"/>
</dbReference>
<proteinExistence type="inferred from homology"/>
<name>A0ABY5CR54_9GAMM</name>
<sequence>MDIKHKLSAMTLEEKIGQKIMLDFRYWDPAGQSNLDMVKPDDEIGKIIGDNHIGGVILFANNLKDKAQIKALTAWYASMETCGNIRLFIGTDNEGGNVFRLPREDYASFPGNMALAAAVEGGADLQLAAEQGRQMAHDLLALHINTNFAPVVDVNSNPFNPVINVRGFSDDAGTVARLAEQVTAGMHHQGVITAYKHFPGHGSTATDSHSALPRVDRSREEAFAIDIAPYKHAIDSHRAPDMIMTAHIQYPALDDSLVGTLSGEEITVPATMSRQIQTRLLREQLNFSGVTISDALDMGAIAEHFSQGEALERVFGAGVDIALMPISLSAPAQQGRLAELISAIAGKVRAGAIREADIDSSVERILRLKQRYHLLGDGKMRPPVPASGCLQPEKQIADRSITLVANQQATLPLRDKTQRYFILTPWGEQAKGIAAAMAQAGYRHLVAAKETDLSEAEIRANIANCDVFLFGTLSTSFTPAETDGVAGGAASESAGDNPYLGRLDYAAGLGKKRVHLSLRAPYDIVSYLGKVDAAVAVYAYYGYDNGVWRGHSMISLAEVLMGQRAPHGKLPVNIWHDYDVNTNSGTVAFPRGFGLSW</sequence>
<evidence type="ECO:0000313" key="7">
    <source>
        <dbReference type="EMBL" id="USV00309.1"/>
    </source>
</evidence>
<protein>
    <recommendedName>
        <fullName evidence="3">beta-N-acetylhexosaminidase</fullName>
        <ecNumber evidence="3">3.2.1.52</ecNumber>
    </recommendedName>
</protein>
<gene>
    <name evidence="7" type="ORF">KFQ06_20150</name>
</gene>